<proteinExistence type="predicted"/>
<comment type="caution">
    <text evidence="1">The sequence shown here is derived from an EMBL/GenBank/DDBJ whole genome shotgun (WGS) entry which is preliminary data.</text>
</comment>
<name>A0A1G2DHJ7_9BACT</name>
<evidence type="ECO:0000313" key="2">
    <source>
        <dbReference type="Proteomes" id="UP000178636"/>
    </source>
</evidence>
<gene>
    <name evidence="1" type="ORF">A3C93_04645</name>
</gene>
<dbReference type="SUPFAM" id="SSF88697">
    <property type="entry name" value="PUA domain-like"/>
    <property type="match status" value="1"/>
</dbReference>
<accession>A0A1G2DHJ7</accession>
<dbReference type="EMBL" id="MHLO01000018">
    <property type="protein sequence ID" value="OGZ12441.1"/>
    <property type="molecule type" value="Genomic_DNA"/>
</dbReference>
<protein>
    <recommendedName>
        <fullName evidence="3">ASCH domain-containing protein</fullName>
    </recommendedName>
</protein>
<evidence type="ECO:0008006" key="3">
    <source>
        <dbReference type="Google" id="ProtNLM"/>
    </source>
</evidence>
<dbReference type="InterPro" id="IPR015947">
    <property type="entry name" value="PUA-like_sf"/>
</dbReference>
<dbReference type="AlphaFoldDB" id="A0A1G2DHJ7"/>
<dbReference type="STRING" id="1798664.A3C93_04645"/>
<dbReference type="Proteomes" id="UP000178636">
    <property type="component" value="Unassembled WGS sequence"/>
</dbReference>
<organism evidence="1 2">
    <name type="scientific">Candidatus Lloydbacteria bacterium RIFCSPHIGHO2_02_FULL_54_17</name>
    <dbReference type="NCBI Taxonomy" id="1798664"/>
    <lineage>
        <taxon>Bacteria</taxon>
        <taxon>Candidatus Lloydiibacteriota</taxon>
    </lineage>
</organism>
<reference evidence="1 2" key="1">
    <citation type="journal article" date="2016" name="Nat. Commun.">
        <title>Thousands of microbial genomes shed light on interconnected biogeochemical processes in an aquifer system.</title>
        <authorList>
            <person name="Anantharaman K."/>
            <person name="Brown C.T."/>
            <person name="Hug L.A."/>
            <person name="Sharon I."/>
            <person name="Castelle C.J."/>
            <person name="Probst A.J."/>
            <person name="Thomas B.C."/>
            <person name="Singh A."/>
            <person name="Wilkins M.J."/>
            <person name="Karaoz U."/>
            <person name="Brodie E.L."/>
            <person name="Williams K.H."/>
            <person name="Hubbard S.S."/>
            <person name="Banfield J.F."/>
        </authorList>
    </citation>
    <scope>NUCLEOTIDE SEQUENCE [LARGE SCALE GENOMIC DNA]</scope>
</reference>
<sequence length="112" mass="13136">MKKWTLRFRAVDKANFFEIKNGLKLVETRAATLKYRQIKRGDILVIVCGKFRLQKKVQRARLFGSIGAMTKRIPYRKIMPSARSLGEVRQAYYSYNGYREKLKKYGVIALDL</sequence>
<evidence type="ECO:0000313" key="1">
    <source>
        <dbReference type="EMBL" id="OGZ12441.1"/>
    </source>
</evidence>
<dbReference type="Gene3D" id="2.30.130.30">
    <property type="entry name" value="Hypothetical protein"/>
    <property type="match status" value="1"/>
</dbReference>